<dbReference type="SMART" id="SM00225">
    <property type="entry name" value="BTB"/>
    <property type="match status" value="1"/>
</dbReference>
<evidence type="ECO:0000256" key="2">
    <source>
        <dbReference type="ARBA" id="ARBA00022737"/>
    </source>
</evidence>
<dbReference type="PIRSF" id="PIRSF037037">
    <property type="entry name" value="Kelch-like_protein_gigaxonin"/>
    <property type="match status" value="1"/>
</dbReference>
<dbReference type="PANTHER" id="PTHR24412">
    <property type="entry name" value="KELCH PROTEIN"/>
    <property type="match status" value="1"/>
</dbReference>
<keyword evidence="6" id="KW-1185">Reference proteome</keyword>
<dbReference type="SUPFAM" id="SSF117281">
    <property type="entry name" value="Kelch motif"/>
    <property type="match status" value="2"/>
</dbReference>
<name>A0AA35XF69_GEOBA</name>
<dbReference type="Pfam" id="PF01344">
    <property type="entry name" value="Kelch_1"/>
    <property type="match status" value="6"/>
</dbReference>
<sequence length="635" mass="71396">MDTSHTDPSTQLSESTQQTQQHPPPPLSELKMPNFVDESLPKETLESMEQLRRNEELCDVELVVDQQCFRAHRVVLAASSMYFRAMFCRQMAESGQRRVVIQGVDSDALALLIKFAYTCALEINEENAQSLLAASNFLQMLRAREACCKFLQDRLDCSVCLDVADFAEFQSCQELLEASLTFSRRNFTEVSQNERFVHISYARMKHFLSSNDLHLPDGEEAVFTALITWTQHNFPERQTHFQELLNLVKLPLLGQEFFAVEVAANSLVSSNEPCMKLIREAARALYNTSYPDGMAHLCRLPTQIPMKWWPRETLRAGEVIHILGGVSEHETLGNVECYDPETDRWVVDVIPQMRYRRSGVGVAVLQGLLFAIGGYLEGKTSTDAVECYNPRTKRWTPVAHMLTPRMNLGVGAIRDMRDAVTGVSFNAIYAIGGYSGKSILGTAEKYDIQLDTWTEIAPMKTPRRNVGVAVIENLVYAVGGSNRDDGTRSNLNSMERYNPERDEWEDMPPMHRSRGAASVTALNNCLYAVGGYDSGQWLCEVERFDPVANQWSLIAPMHHSRTGVAVTALRGEVYAIGGYNGVKTVDVVEKYNPEEEGWKEVAPLVFGRSVPGIAVAHLWPVKSTMKSFWEPESQL</sequence>
<dbReference type="Proteomes" id="UP001174909">
    <property type="component" value="Unassembled WGS sequence"/>
</dbReference>
<accession>A0AA35XF69</accession>
<evidence type="ECO:0000256" key="3">
    <source>
        <dbReference type="SAM" id="MobiDB-lite"/>
    </source>
</evidence>
<reference evidence="5" key="1">
    <citation type="submission" date="2023-03" db="EMBL/GenBank/DDBJ databases">
        <authorList>
            <person name="Steffen K."/>
            <person name="Cardenas P."/>
        </authorList>
    </citation>
    <scope>NUCLEOTIDE SEQUENCE</scope>
</reference>
<dbReference type="InterPro" id="IPR006652">
    <property type="entry name" value="Kelch_1"/>
</dbReference>
<dbReference type="EMBL" id="CASHTH010003779">
    <property type="protein sequence ID" value="CAI8049225.1"/>
    <property type="molecule type" value="Genomic_DNA"/>
</dbReference>
<keyword evidence="1" id="KW-0880">Kelch repeat</keyword>
<dbReference type="InterPro" id="IPR017096">
    <property type="entry name" value="BTB-kelch_protein"/>
</dbReference>
<dbReference type="PROSITE" id="PS50097">
    <property type="entry name" value="BTB"/>
    <property type="match status" value="1"/>
</dbReference>
<proteinExistence type="predicted"/>
<dbReference type="Pfam" id="PF07707">
    <property type="entry name" value="BACK"/>
    <property type="match status" value="1"/>
</dbReference>
<dbReference type="InterPro" id="IPR000210">
    <property type="entry name" value="BTB/POZ_dom"/>
</dbReference>
<dbReference type="InterPro" id="IPR011333">
    <property type="entry name" value="SKP1/BTB/POZ_sf"/>
</dbReference>
<protein>
    <submittedName>
        <fullName evidence="5">Kelch-like protein 20</fullName>
    </submittedName>
</protein>
<evidence type="ECO:0000313" key="6">
    <source>
        <dbReference type="Proteomes" id="UP001174909"/>
    </source>
</evidence>
<dbReference type="SUPFAM" id="SSF54695">
    <property type="entry name" value="POZ domain"/>
    <property type="match status" value="1"/>
</dbReference>
<gene>
    <name evidence="5" type="ORF">GBAR_LOCUS27087</name>
</gene>
<evidence type="ECO:0000313" key="5">
    <source>
        <dbReference type="EMBL" id="CAI8049225.1"/>
    </source>
</evidence>
<dbReference type="Gene3D" id="3.30.710.10">
    <property type="entry name" value="Potassium Channel Kv1.1, Chain A"/>
    <property type="match status" value="1"/>
</dbReference>
<dbReference type="PANTHER" id="PTHR24412:SF441">
    <property type="entry name" value="KELCH-LIKE PROTEIN 28"/>
    <property type="match status" value="1"/>
</dbReference>
<evidence type="ECO:0000256" key="1">
    <source>
        <dbReference type="ARBA" id="ARBA00022441"/>
    </source>
</evidence>
<dbReference type="InterPro" id="IPR011705">
    <property type="entry name" value="BACK"/>
</dbReference>
<dbReference type="SMART" id="SM00875">
    <property type="entry name" value="BACK"/>
    <property type="match status" value="1"/>
</dbReference>
<dbReference type="Gene3D" id="1.25.40.420">
    <property type="match status" value="1"/>
</dbReference>
<feature type="compositionally biased region" description="Low complexity" evidence="3">
    <location>
        <begin position="9"/>
        <end position="21"/>
    </location>
</feature>
<keyword evidence="2" id="KW-0677">Repeat</keyword>
<feature type="region of interest" description="Disordered" evidence="3">
    <location>
        <begin position="1"/>
        <end position="34"/>
    </location>
</feature>
<dbReference type="Pfam" id="PF00651">
    <property type="entry name" value="BTB"/>
    <property type="match status" value="1"/>
</dbReference>
<organism evidence="5 6">
    <name type="scientific">Geodia barretti</name>
    <name type="common">Barrett's horny sponge</name>
    <dbReference type="NCBI Taxonomy" id="519541"/>
    <lineage>
        <taxon>Eukaryota</taxon>
        <taxon>Metazoa</taxon>
        <taxon>Porifera</taxon>
        <taxon>Demospongiae</taxon>
        <taxon>Heteroscleromorpha</taxon>
        <taxon>Tetractinellida</taxon>
        <taxon>Astrophorina</taxon>
        <taxon>Geodiidae</taxon>
        <taxon>Geodia</taxon>
    </lineage>
</organism>
<dbReference type="InterPro" id="IPR015915">
    <property type="entry name" value="Kelch-typ_b-propeller"/>
</dbReference>
<evidence type="ECO:0000259" key="4">
    <source>
        <dbReference type="PROSITE" id="PS50097"/>
    </source>
</evidence>
<dbReference type="FunFam" id="1.25.40.420:FF:000001">
    <property type="entry name" value="Kelch-like family member 12"/>
    <property type="match status" value="1"/>
</dbReference>
<dbReference type="SMART" id="SM00612">
    <property type="entry name" value="Kelch"/>
    <property type="match status" value="6"/>
</dbReference>
<dbReference type="AlphaFoldDB" id="A0AA35XF69"/>
<comment type="caution">
    <text evidence="5">The sequence shown here is derived from an EMBL/GenBank/DDBJ whole genome shotgun (WGS) entry which is preliminary data.</text>
</comment>
<dbReference type="Gene3D" id="2.120.10.80">
    <property type="entry name" value="Kelch-type beta propeller"/>
    <property type="match status" value="2"/>
</dbReference>
<feature type="domain" description="BTB" evidence="4">
    <location>
        <begin position="58"/>
        <end position="125"/>
    </location>
</feature>